<reference evidence="2 3" key="1">
    <citation type="submission" date="2023-05" db="EMBL/GenBank/DDBJ databases">
        <title>Sedimentitalea sp. nov. JM2-8.</title>
        <authorList>
            <person name="Huang J."/>
        </authorList>
    </citation>
    <scope>NUCLEOTIDE SEQUENCE [LARGE SCALE GENOMIC DNA]</scope>
    <source>
        <strain evidence="2 3">JM2-8</strain>
    </source>
</reference>
<protein>
    <recommendedName>
        <fullName evidence="4">Fluoride ion transporter CrcB</fullName>
    </recommendedName>
</protein>
<evidence type="ECO:0000313" key="2">
    <source>
        <dbReference type="EMBL" id="MDK3075612.1"/>
    </source>
</evidence>
<feature type="transmembrane region" description="Helical" evidence="1">
    <location>
        <begin position="33"/>
        <end position="55"/>
    </location>
</feature>
<sequence>MIIPLVLFGGFSGFLSALATLFAGESVWTALVVYSSVGLITVLLMCFGLCAALAVKSDQP</sequence>
<dbReference type="Proteomes" id="UP001227126">
    <property type="component" value="Unassembled WGS sequence"/>
</dbReference>
<name>A0ABT7FKI8_9RHOB</name>
<keyword evidence="1" id="KW-0812">Transmembrane</keyword>
<accession>A0ABT7FKI8</accession>
<keyword evidence="1" id="KW-0472">Membrane</keyword>
<evidence type="ECO:0000256" key="1">
    <source>
        <dbReference type="SAM" id="Phobius"/>
    </source>
</evidence>
<evidence type="ECO:0008006" key="4">
    <source>
        <dbReference type="Google" id="ProtNLM"/>
    </source>
</evidence>
<dbReference type="EMBL" id="JASNJE010000044">
    <property type="protein sequence ID" value="MDK3075612.1"/>
    <property type="molecule type" value="Genomic_DNA"/>
</dbReference>
<keyword evidence="3" id="KW-1185">Reference proteome</keyword>
<proteinExistence type="predicted"/>
<comment type="caution">
    <text evidence="2">The sequence shown here is derived from an EMBL/GenBank/DDBJ whole genome shotgun (WGS) entry which is preliminary data.</text>
</comment>
<organism evidence="2 3">
    <name type="scientific">Sedimentitalea xiamensis</name>
    <dbReference type="NCBI Taxonomy" id="3050037"/>
    <lineage>
        <taxon>Bacteria</taxon>
        <taxon>Pseudomonadati</taxon>
        <taxon>Pseudomonadota</taxon>
        <taxon>Alphaproteobacteria</taxon>
        <taxon>Rhodobacterales</taxon>
        <taxon>Paracoccaceae</taxon>
        <taxon>Sedimentitalea</taxon>
    </lineage>
</organism>
<keyword evidence="1" id="KW-1133">Transmembrane helix</keyword>
<dbReference type="RefSeq" id="WP_284487535.1">
    <property type="nucleotide sequence ID" value="NZ_JASNJE010000044.1"/>
</dbReference>
<gene>
    <name evidence="2" type="ORF">QO034_21325</name>
</gene>
<evidence type="ECO:0000313" key="3">
    <source>
        <dbReference type="Proteomes" id="UP001227126"/>
    </source>
</evidence>